<organism evidence="1 2">
    <name type="scientific">Burkholderia lata (strain ATCC 17760 / DSM 23089 / LMG 22485 / NCIMB 9086 / R18194 / 383)</name>
    <dbReference type="NCBI Taxonomy" id="482957"/>
    <lineage>
        <taxon>Bacteria</taxon>
        <taxon>Pseudomonadati</taxon>
        <taxon>Pseudomonadota</taxon>
        <taxon>Betaproteobacteria</taxon>
        <taxon>Burkholderiales</taxon>
        <taxon>Burkholderiaceae</taxon>
        <taxon>Burkholderia</taxon>
        <taxon>Burkholderia cepacia complex</taxon>
    </lineage>
</organism>
<dbReference type="Proteomes" id="UP000494174">
    <property type="component" value="Unassembled WGS sequence"/>
</dbReference>
<evidence type="ECO:0000313" key="1">
    <source>
        <dbReference type="EMBL" id="VWB51656.1"/>
    </source>
</evidence>
<sequence length="182" mass="19638">MKMDDILLMAYVDGELASHEREEVDRAIGTSADIAGRVALFEASVLPYRYAFQRQEWPPLPQRLVGKVAEIAQAYAGPLARSAVGGVRRGDALASQPDARTPSSVPVRSRVRMMVPWLAVAFVAGAFQVGSMDVVTWRRAGVSYALIAAPGDTDLGAIGKRIADFARSSQGETHPPLMDRSL</sequence>
<proteinExistence type="predicted"/>
<dbReference type="RefSeq" id="WP_174968592.1">
    <property type="nucleotide sequence ID" value="NZ_CABVPS010000005.1"/>
</dbReference>
<evidence type="ECO:0000313" key="2">
    <source>
        <dbReference type="Proteomes" id="UP000494174"/>
    </source>
</evidence>
<protein>
    <submittedName>
        <fullName evidence="1">Anti-sigma factor</fullName>
    </submittedName>
</protein>
<gene>
    <name evidence="1" type="ORF">BLA15945_02400</name>
</gene>
<reference evidence="1 2" key="1">
    <citation type="submission" date="2019-09" db="EMBL/GenBank/DDBJ databases">
        <authorList>
            <person name="Depoorter E."/>
        </authorList>
    </citation>
    <scope>NUCLEOTIDE SEQUENCE [LARGE SCALE GENOMIC DNA]</scope>
    <source>
        <strain evidence="1">R-15945</strain>
    </source>
</reference>
<name>A0A6P2J5Y5_BURL3</name>
<dbReference type="EMBL" id="CABVPU010000007">
    <property type="protein sequence ID" value="VWB51656.1"/>
    <property type="molecule type" value="Genomic_DNA"/>
</dbReference>
<accession>A0A6P2J5Y5</accession>
<dbReference type="AlphaFoldDB" id="A0A6P2J5Y5"/>